<feature type="compositionally biased region" description="Polar residues" evidence="4">
    <location>
        <begin position="110"/>
        <end position="125"/>
    </location>
</feature>
<dbReference type="InterPro" id="IPR036910">
    <property type="entry name" value="HMG_box_dom_sf"/>
</dbReference>
<feature type="compositionally biased region" description="Polar residues" evidence="4">
    <location>
        <begin position="84"/>
        <end position="93"/>
    </location>
</feature>
<proteinExistence type="predicted"/>
<dbReference type="GO" id="GO:0030154">
    <property type="term" value="P:cell differentiation"/>
    <property type="evidence" value="ECO:0007669"/>
    <property type="project" value="TreeGrafter"/>
</dbReference>
<keyword evidence="2" id="KW-0804">Transcription</keyword>
<dbReference type="EMBL" id="JARJCW010000050">
    <property type="protein sequence ID" value="KAJ7203516.1"/>
    <property type="molecule type" value="Genomic_DNA"/>
</dbReference>
<dbReference type="PROSITE" id="PS50118">
    <property type="entry name" value="HMG_BOX_2"/>
    <property type="match status" value="1"/>
</dbReference>
<gene>
    <name evidence="6" type="ORF">GGX14DRAFT_461399</name>
</gene>
<sequence length="565" mass="60095">MCLLGEVHAVSENRQSSTPRGATSAMPAATSAWGSFSVLNIDAPPTIIINNYFSGSGNPYGETTARAFFGSAPARDWHPPPASSVFTHTQTAPISPHWPPSSALADDLTDLQNSASKPGSNSSQPKRGDADYVRRPPNAFMLFRSWYCANKAGGKKERQVDLNQTVSQLWKALSPEERKAWGDRADKKKEEHRAQYPNYKYRPQRHSAKNHVSSDTLASSFSSSTVIPASASTSPLIRPSQIADDALASLQVCDLFSCSRHADTAVASARGVPTAAPVVTGGLLRPTSSTALSAYPASSVTLPAHPSFSFSPASFLDTPTASCSELLVTGRDAFGWAAVSPSATKSSDSLRVIVSPAQSCMSPTGRTISAASRTAGSGRSSPAAPRDAPSSLISQGEVPLLHPVPVTPAPSSPWCPCTPPPSCPPTPLHIPLLHRAPSVWVSQLECSPASPPSHGETCSTARRLHRRRPAPYATSEARASLGRAGVWRSSLRSQQRRWTIATRWTLEWANRKWGGTGRQRRAVATDMGADTGCDEVPMVADAGTQAPFGRLIVSATDRRPCASTF</sequence>
<protein>
    <recommendedName>
        <fullName evidence="5">HMG box domain-containing protein</fullName>
    </recommendedName>
</protein>
<dbReference type="SUPFAM" id="SSF47095">
    <property type="entry name" value="HMG-box"/>
    <property type="match status" value="1"/>
</dbReference>
<comment type="caution">
    <text evidence="6">The sequence shown here is derived from an EMBL/GenBank/DDBJ whole genome shotgun (WGS) entry which is preliminary data.</text>
</comment>
<dbReference type="PANTHER" id="PTHR10270">
    <property type="entry name" value="SOX TRANSCRIPTION FACTOR"/>
    <property type="match status" value="1"/>
</dbReference>
<keyword evidence="7" id="KW-1185">Reference proteome</keyword>
<evidence type="ECO:0000256" key="2">
    <source>
        <dbReference type="ARBA" id="ARBA00023163"/>
    </source>
</evidence>
<feature type="domain" description="HMG box" evidence="5">
    <location>
        <begin position="133"/>
        <end position="200"/>
    </location>
</feature>
<feature type="DNA-binding region" description="HMG box" evidence="3">
    <location>
        <begin position="133"/>
        <end position="200"/>
    </location>
</feature>
<evidence type="ECO:0000259" key="5">
    <source>
        <dbReference type="PROSITE" id="PS50118"/>
    </source>
</evidence>
<organism evidence="6 7">
    <name type="scientific">Mycena pura</name>
    <dbReference type="NCBI Taxonomy" id="153505"/>
    <lineage>
        <taxon>Eukaryota</taxon>
        <taxon>Fungi</taxon>
        <taxon>Dikarya</taxon>
        <taxon>Basidiomycota</taxon>
        <taxon>Agaricomycotina</taxon>
        <taxon>Agaricomycetes</taxon>
        <taxon>Agaricomycetidae</taxon>
        <taxon>Agaricales</taxon>
        <taxon>Marasmiineae</taxon>
        <taxon>Mycenaceae</taxon>
        <taxon>Mycena</taxon>
    </lineage>
</organism>
<feature type="region of interest" description="Disordered" evidence="4">
    <location>
        <begin position="80"/>
        <end position="133"/>
    </location>
</feature>
<feature type="region of interest" description="Disordered" evidence="4">
    <location>
        <begin position="450"/>
        <end position="477"/>
    </location>
</feature>
<evidence type="ECO:0000313" key="7">
    <source>
        <dbReference type="Proteomes" id="UP001219525"/>
    </source>
</evidence>
<dbReference type="GO" id="GO:0001228">
    <property type="term" value="F:DNA-binding transcription activator activity, RNA polymerase II-specific"/>
    <property type="evidence" value="ECO:0007669"/>
    <property type="project" value="TreeGrafter"/>
</dbReference>
<dbReference type="GO" id="GO:0000978">
    <property type="term" value="F:RNA polymerase II cis-regulatory region sequence-specific DNA binding"/>
    <property type="evidence" value="ECO:0007669"/>
    <property type="project" value="TreeGrafter"/>
</dbReference>
<evidence type="ECO:0000256" key="4">
    <source>
        <dbReference type="SAM" id="MobiDB-lite"/>
    </source>
</evidence>
<dbReference type="GO" id="GO:0005634">
    <property type="term" value="C:nucleus"/>
    <property type="evidence" value="ECO:0007669"/>
    <property type="project" value="UniProtKB-UniRule"/>
</dbReference>
<accession>A0AAD6YB60</accession>
<evidence type="ECO:0000256" key="3">
    <source>
        <dbReference type="PROSITE-ProRule" id="PRU00267"/>
    </source>
</evidence>
<keyword evidence="1 3" id="KW-0238">DNA-binding</keyword>
<reference evidence="6" key="1">
    <citation type="submission" date="2023-03" db="EMBL/GenBank/DDBJ databases">
        <title>Massive genome expansion in bonnet fungi (Mycena s.s.) driven by repeated elements and novel gene families across ecological guilds.</title>
        <authorList>
            <consortium name="Lawrence Berkeley National Laboratory"/>
            <person name="Harder C.B."/>
            <person name="Miyauchi S."/>
            <person name="Viragh M."/>
            <person name="Kuo A."/>
            <person name="Thoen E."/>
            <person name="Andreopoulos B."/>
            <person name="Lu D."/>
            <person name="Skrede I."/>
            <person name="Drula E."/>
            <person name="Henrissat B."/>
            <person name="Morin E."/>
            <person name="Kohler A."/>
            <person name="Barry K."/>
            <person name="LaButti K."/>
            <person name="Morin E."/>
            <person name="Salamov A."/>
            <person name="Lipzen A."/>
            <person name="Mereny Z."/>
            <person name="Hegedus B."/>
            <person name="Baldrian P."/>
            <person name="Stursova M."/>
            <person name="Weitz H."/>
            <person name="Taylor A."/>
            <person name="Grigoriev I.V."/>
            <person name="Nagy L.G."/>
            <person name="Martin F."/>
            <person name="Kauserud H."/>
        </authorList>
    </citation>
    <scope>NUCLEOTIDE SEQUENCE</scope>
    <source>
        <strain evidence="6">9144</strain>
    </source>
</reference>
<dbReference type="CDD" id="cd01389">
    <property type="entry name" value="HMG-box_ROX1-like"/>
    <property type="match status" value="1"/>
</dbReference>
<feature type="compositionally biased region" description="Low complexity" evidence="4">
    <location>
        <begin position="366"/>
        <end position="391"/>
    </location>
</feature>
<dbReference type="InterPro" id="IPR009071">
    <property type="entry name" value="HMG_box_dom"/>
</dbReference>
<dbReference type="Proteomes" id="UP001219525">
    <property type="component" value="Unassembled WGS sequence"/>
</dbReference>
<name>A0AAD6YB60_9AGAR</name>
<evidence type="ECO:0000313" key="6">
    <source>
        <dbReference type="EMBL" id="KAJ7203516.1"/>
    </source>
</evidence>
<evidence type="ECO:0000256" key="1">
    <source>
        <dbReference type="ARBA" id="ARBA00023125"/>
    </source>
</evidence>
<dbReference type="Pfam" id="PF00505">
    <property type="entry name" value="HMG_box"/>
    <property type="match status" value="1"/>
</dbReference>
<dbReference type="Gene3D" id="1.10.30.10">
    <property type="entry name" value="High mobility group box domain"/>
    <property type="match status" value="1"/>
</dbReference>
<dbReference type="InterPro" id="IPR050140">
    <property type="entry name" value="SRY-related_HMG-box_TF-like"/>
</dbReference>
<dbReference type="PANTHER" id="PTHR10270:SF161">
    <property type="entry name" value="SEX-DETERMINING REGION Y PROTEIN"/>
    <property type="match status" value="1"/>
</dbReference>
<feature type="region of interest" description="Disordered" evidence="4">
    <location>
        <begin position="362"/>
        <end position="391"/>
    </location>
</feature>
<dbReference type="AlphaFoldDB" id="A0AAD6YB60"/>
<dbReference type="SMART" id="SM00398">
    <property type="entry name" value="HMG"/>
    <property type="match status" value="1"/>
</dbReference>
<keyword evidence="3" id="KW-0539">Nucleus</keyword>